<evidence type="ECO:0000313" key="4">
    <source>
        <dbReference type="Proteomes" id="UP001565220"/>
    </source>
</evidence>
<dbReference type="EMBL" id="JBGFFE010000001">
    <property type="protein sequence ID" value="MEY8762045.1"/>
    <property type="molecule type" value="Genomic_DNA"/>
</dbReference>
<dbReference type="Proteomes" id="UP001565220">
    <property type="component" value="Unassembled WGS sequence"/>
</dbReference>
<organism evidence="3 4">
    <name type="scientific">Clostridium lapidicellarium</name>
    <dbReference type="NCBI Taxonomy" id="3240931"/>
    <lineage>
        <taxon>Bacteria</taxon>
        <taxon>Bacillati</taxon>
        <taxon>Bacillota</taxon>
        <taxon>Clostridia</taxon>
        <taxon>Eubacteriales</taxon>
        <taxon>Clostridiaceae</taxon>
        <taxon>Clostridium</taxon>
    </lineage>
</organism>
<protein>
    <submittedName>
        <fullName evidence="3">NifU family protein</fullName>
    </submittedName>
</protein>
<proteinExistence type="predicted"/>
<dbReference type="InterPro" id="IPR001075">
    <property type="entry name" value="NIF_FeS_clus_asmbl_NifU_C"/>
</dbReference>
<name>A0ABV4DS27_9CLOT</name>
<dbReference type="PANTHER" id="PTHR11178">
    <property type="entry name" value="IRON-SULFUR CLUSTER SCAFFOLD PROTEIN NFU-RELATED"/>
    <property type="match status" value="1"/>
</dbReference>
<feature type="domain" description="NIF system FeS cluster assembly NifU C-terminal" evidence="2">
    <location>
        <begin position="5"/>
        <end position="71"/>
    </location>
</feature>
<dbReference type="InterPro" id="IPR034904">
    <property type="entry name" value="FSCA_dom_sf"/>
</dbReference>
<dbReference type="SUPFAM" id="SSF117916">
    <property type="entry name" value="Fe-S cluster assembly (FSCA) domain-like"/>
    <property type="match status" value="1"/>
</dbReference>
<dbReference type="Pfam" id="PF01106">
    <property type="entry name" value="NifU"/>
    <property type="match status" value="1"/>
</dbReference>
<sequence>MKKKIMEVIDKSIRPYLNSHNGDIQLVGVKDGVVKVRLLGQCSNCALSRDTVKNVIETSLKLKIEQVKEVEVVDYISQDTLELAKKILNKGLGD</sequence>
<dbReference type="Gene3D" id="3.30.300.130">
    <property type="entry name" value="Fe-S cluster assembly (FSCA)"/>
    <property type="match status" value="1"/>
</dbReference>
<comment type="function">
    <text evidence="1">May be involved in the formation or repair of [Fe-S] clusters present in iron-sulfur proteins.</text>
</comment>
<evidence type="ECO:0000259" key="2">
    <source>
        <dbReference type="Pfam" id="PF01106"/>
    </source>
</evidence>
<dbReference type="RefSeq" id="WP_294180622.1">
    <property type="nucleotide sequence ID" value="NZ_JBGFFE010000001.1"/>
</dbReference>
<accession>A0ABV4DS27</accession>
<reference evidence="3 4" key="1">
    <citation type="submission" date="2024-08" db="EMBL/GenBank/DDBJ databases">
        <title>Clostridium lapicellarii sp. nov., and Clostridium renhuaiense sp. nov., two species isolated from the mud in a fermentation cellar used for producing sauce-flavour Chinese liquors.</title>
        <authorList>
            <person name="Yang F."/>
            <person name="Wang H."/>
            <person name="Chen L.Q."/>
            <person name="Zhou N."/>
            <person name="Lu J.J."/>
            <person name="Pu X.X."/>
            <person name="Wan B."/>
            <person name="Wang L."/>
            <person name="Liu S.J."/>
        </authorList>
    </citation>
    <scope>NUCLEOTIDE SEQUENCE [LARGE SCALE GENOMIC DNA]</scope>
    <source>
        <strain evidence="3 4">MT-113</strain>
    </source>
</reference>
<gene>
    <name evidence="3" type="ORF">AB8S09_00095</name>
</gene>
<evidence type="ECO:0000256" key="1">
    <source>
        <dbReference type="ARBA" id="ARBA00049958"/>
    </source>
</evidence>
<comment type="caution">
    <text evidence="3">The sequence shown here is derived from an EMBL/GenBank/DDBJ whole genome shotgun (WGS) entry which is preliminary data.</text>
</comment>
<keyword evidence="4" id="KW-1185">Reference proteome</keyword>
<evidence type="ECO:0000313" key="3">
    <source>
        <dbReference type="EMBL" id="MEY8762045.1"/>
    </source>
</evidence>